<keyword evidence="3" id="KW-0812">Transmembrane</keyword>
<comment type="caution">
    <text evidence="13">The sequence shown here is derived from an EMBL/GenBank/DDBJ whole genome shotgun (WGS) entry which is preliminary data.</text>
</comment>
<keyword evidence="5 10" id="KW-0863">Zinc-finger</keyword>
<name>A0AAV7I631_COTGL</name>
<evidence type="ECO:0000256" key="8">
    <source>
        <dbReference type="ARBA" id="ARBA00022989"/>
    </source>
</evidence>
<accession>A0AAV7I631</accession>
<dbReference type="Proteomes" id="UP000826195">
    <property type="component" value="Unassembled WGS sequence"/>
</dbReference>
<evidence type="ECO:0000256" key="2">
    <source>
        <dbReference type="ARBA" id="ARBA00022679"/>
    </source>
</evidence>
<dbReference type="Pfam" id="PF12906">
    <property type="entry name" value="RINGv"/>
    <property type="match status" value="1"/>
</dbReference>
<evidence type="ECO:0008006" key="15">
    <source>
        <dbReference type="Google" id="ProtNLM"/>
    </source>
</evidence>
<keyword evidence="14" id="KW-1185">Reference proteome</keyword>
<sequence length="83" mass="9372">MLSSQQSLDVNTCRICHDDESLEQLVEPCECSGTVALMHISCLEKWLTTSNTRSCEICKYRFPLQTLNKPVMVISLAFMETVA</sequence>
<dbReference type="GO" id="GO:0016567">
    <property type="term" value="P:protein ubiquitination"/>
    <property type="evidence" value="ECO:0007669"/>
    <property type="project" value="TreeGrafter"/>
</dbReference>
<keyword evidence="7" id="KW-0862">Zinc</keyword>
<organism evidence="13 14">
    <name type="scientific">Cotesia glomerata</name>
    <name type="common">Lepidopteran parasitic wasp</name>
    <name type="synonym">Apanteles glomeratus</name>
    <dbReference type="NCBI Taxonomy" id="32391"/>
    <lineage>
        <taxon>Eukaryota</taxon>
        <taxon>Metazoa</taxon>
        <taxon>Ecdysozoa</taxon>
        <taxon>Arthropoda</taxon>
        <taxon>Hexapoda</taxon>
        <taxon>Insecta</taxon>
        <taxon>Pterygota</taxon>
        <taxon>Neoptera</taxon>
        <taxon>Endopterygota</taxon>
        <taxon>Hymenoptera</taxon>
        <taxon>Apocrita</taxon>
        <taxon>Ichneumonoidea</taxon>
        <taxon>Braconidae</taxon>
        <taxon>Microgastrinae</taxon>
        <taxon>Cotesia</taxon>
    </lineage>
</organism>
<evidence type="ECO:0000256" key="3">
    <source>
        <dbReference type="ARBA" id="ARBA00022692"/>
    </source>
</evidence>
<evidence type="ECO:0000259" key="11">
    <source>
        <dbReference type="PROSITE" id="PS50089"/>
    </source>
</evidence>
<dbReference type="EMBL" id="JAHXZJ010002237">
    <property type="protein sequence ID" value="KAH0546775.1"/>
    <property type="molecule type" value="Genomic_DNA"/>
</dbReference>
<dbReference type="PANTHER" id="PTHR46065">
    <property type="entry name" value="E3 UBIQUITIN-PROTEIN LIGASE MARCH 2/3 FAMILY MEMBER"/>
    <property type="match status" value="1"/>
</dbReference>
<keyword evidence="8" id="KW-1133">Transmembrane helix</keyword>
<dbReference type="GO" id="GO:0008270">
    <property type="term" value="F:zinc ion binding"/>
    <property type="evidence" value="ECO:0007669"/>
    <property type="project" value="UniProtKB-KW"/>
</dbReference>
<dbReference type="GO" id="GO:0004842">
    <property type="term" value="F:ubiquitin-protein transferase activity"/>
    <property type="evidence" value="ECO:0007669"/>
    <property type="project" value="TreeGrafter"/>
</dbReference>
<comment type="subcellular location">
    <subcellularLocation>
        <location evidence="1">Membrane</location>
        <topology evidence="1">Multi-pass membrane protein</topology>
    </subcellularLocation>
</comment>
<dbReference type="PANTHER" id="PTHR46065:SF3">
    <property type="entry name" value="FI20425P1"/>
    <property type="match status" value="1"/>
</dbReference>
<dbReference type="InterPro" id="IPR011016">
    <property type="entry name" value="Znf_RING-CH"/>
</dbReference>
<evidence type="ECO:0000256" key="9">
    <source>
        <dbReference type="ARBA" id="ARBA00023136"/>
    </source>
</evidence>
<evidence type="ECO:0000256" key="7">
    <source>
        <dbReference type="ARBA" id="ARBA00022833"/>
    </source>
</evidence>
<keyword evidence="9" id="KW-0472">Membrane</keyword>
<evidence type="ECO:0000256" key="10">
    <source>
        <dbReference type="PROSITE-ProRule" id="PRU00175"/>
    </source>
</evidence>
<dbReference type="GO" id="GO:0016020">
    <property type="term" value="C:membrane"/>
    <property type="evidence" value="ECO:0007669"/>
    <property type="project" value="UniProtKB-SubCell"/>
</dbReference>
<evidence type="ECO:0000256" key="5">
    <source>
        <dbReference type="ARBA" id="ARBA00022771"/>
    </source>
</evidence>
<evidence type="ECO:0000256" key="6">
    <source>
        <dbReference type="ARBA" id="ARBA00022786"/>
    </source>
</evidence>
<dbReference type="PROSITE" id="PS51292">
    <property type="entry name" value="ZF_RING_CH"/>
    <property type="match status" value="1"/>
</dbReference>
<keyword evidence="2" id="KW-0808">Transferase</keyword>
<feature type="domain" description="RING-type" evidence="11">
    <location>
        <begin position="13"/>
        <end position="59"/>
    </location>
</feature>
<evidence type="ECO:0000313" key="13">
    <source>
        <dbReference type="EMBL" id="KAH0546775.1"/>
    </source>
</evidence>
<feature type="domain" description="RING-CH-type" evidence="12">
    <location>
        <begin position="5"/>
        <end position="65"/>
    </location>
</feature>
<evidence type="ECO:0000256" key="1">
    <source>
        <dbReference type="ARBA" id="ARBA00004141"/>
    </source>
</evidence>
<dbReference type="InterPro" id="IPR013083">
    <property type="entry name" value="Znf_RING/FYVE/PHD"/>
</dbReference>
<reference evidence="13 14" key="1">
    <citation type="journal article" date="2021" name="J. Hered.">
        <title>A chromosome-level genome assembly of the parasitoid wasp, Cotesia glomerata (Hymenoptera: Braconidae).</title>
        <authorList>
            <person name="Pinto B.J."/>
            <person name="Weis J.J."/>
            <person name="Gamble T."/>
            <person name="Ode P.J."/>
            <person name="Paul R."/>
            <person name="Zaspel J.M."/>
        </authorList>
    </citation>
    <scope>NUCLEOTIDE SEQUENCE [LARGE SCALE GENOMIC DNA]</scope>
    <source>
        <strain evidence="13">CgM1</strain>
    </source>
</reference>
<gene>
    <name evidence="13" type="ORF">KQX54_015144</name>
</gene>
<dbReference type="PROSITE" id="PS50089">
    <property type="entry name" value="ZF_RING_2"/>
    <property type="match status" value="1"/>
</dbReference>
<keyword evidence="6" id="KW-0833">Ubl conjugation pathway</keyword>
<protein>
    <recommendedName>
        <fullName evidence="15">RING-CH-type domain-containing protein</fullName>
    </recommendedName>
</protein>
<keyword evidence="4" id="KW-0479">Metal-binding</keyword>
<evidence type="ECO:0000313" key="14">
    <source>
        <dbReference type="Proteomes" id="UP000826195"/>
    </source>
</evidence>
<proteinExistence type="predicted"/>
<dbReference type="SUPFAM" id="SSF57850">
    <property type="entry name" value="RING/U-box"/>
    <property type="match status" value="1"/>
</dbReference>
<dbReference type="Gene3D" id="3.30.40.10">
    <property type="entry name" value="Zinc/RING finger domain, C3HC4 (zinc finger)"/>
    <property type="match status" value="1"/>
</dbReference>
<dbReference type="InterPro" id="IPR001841">
    <property type="entry name" value="Znf_RING"/>
</dbReference>
<evidence type="ECO:0000256" key="4">
    <source>
        <dbReference type="ARBA" id="ARBA00022723"/>
    </source>
</evidence>
<dbReference type="SMART" id="SM00744">
    <property type="entry name" value="RINGv"/>
    <property type="match status" value="1"/>
</dbReference>
<dbReference type="AlphaFoldDB" id="A0AAV7I631"/>
<evidence type="ECO:0000259" key="12">
    <source>
        <dbReference type="PROSITE" id="PS51292"/>
    </source>
</evidence>